<keyword evidence="4" id="KW-0645">Protease</keyword>
<sequence length="262" mass="27778">MFRFAVIAALAVSAIAMPPKKLGPPRLTDKRIVGGVNADQGEFPAQVSVHIYGGHACGGTIIGPNVVLTAGHCCAYPRGEYLVVAGEHNLNSGEGTEEERDVARIVQHESYDDFNLTDDICLLHLAGNPIEETDAIRYATLAETGREPADLELLTVTGWGTTSEGGSLSSILKKVDVPYVPNDRCADEYANFNDVTPGMLCAGFEQQGGADACQGDSGGPIFFSDGTQVGLTSWGYGCARPGYPGVYTRTTLYNDWIAANSP</sequence>
<evidence type="ECO:0000259" key="6">
    <source>
        <dbReference type="PROSITE" id="PS50240"/>
    </source>
</evidence>
<dbReference type="EMBL" id="OA882511">
    <property type="protein sequence ID" value="CAD7275750.1"/>
    <property type="molecule type" value="Genomic_DNA"/>
</dbReference>
<dbReference type="CDD" id="cd00190">
    <property type="entry name" value="Tryp_SPc"/>
    <property type="match status" value="1"/>
</dbReference>
<dbReference type="InterPro" id="IPR001254">
    <property type="entry name" value="Trypsin_dom"/>
</dbReference>
<evidence type="ECO:0000256" key="5">
    <source>
        <dbReference type="SAM" id="SignalP"/>
    </source>
</evidence>
<evidence type="ECO:0000256" key="4">
    <source>
        <dbReference type="RuleBase" id="RU363034"/>
    </source>
</evidence>
<dbReference type="PANTHER" id="PTHR24252:SF7">
    <property type="entry name" value="HYALIN"/>
    <property type="match status" value="1"/>
</dbReference>
<proteinExistence type="predicted"/>
<evidence type="ECO:0000256" key="3">
    <source>
        <dbReference type="ARBA" id="ARBA00023157"/>
    </source>
</evidence>
<dbReference type="Proteomes" id="UP000678499">
    <property type="component" value="Unassembled WGS sequence"/>
</dbReference>
<dbReference type="AlphaFoldDB" id="A0A7R9GCJ1"/>
<dbReference type="PROSITE" id="PS00134">
    <property type="entry name" value="TRYPSIN_HIS"/>
    <property type="match status" value="1"/>
</dbReference>
<dbReference type="EMBL" id="CAJPEX010000474">
    <property type="protein sequence ID" value="CAG0915902.1"/>
    <property type="molecule type" value="Genomic_DNA"/>
</dbReference>
<dbReference type="InterPro" id="IPR009003">
    <property type="entry name" value="Peptidase_S1_PA"/>
</dbReference>
<dbReference type="GO" id="GO:0005576">
    <property type="term" value="C:extracellular region"/>
    <property type="evidence" value="ECO:0007669"/>
    <property type="project" value="UniProtKB-SubCell"/>
</dbReference>
<keyword evidence="4" id="KW-0378">Hydrolase</keyword>
<keyword evidence="3" id="KW-1015">Disulfide bond</keyword>
<evidence type="ECO:0000256" key="1">
    <source>
        <dbReference type="ARBA" id="ARBA00004613"/>
    </source>
</evidence>
<dbReference type="Gene3D" id="2.40.10.10">
    <property type="entry name" value="Trypsin-like serine proteases"/>
    <property type="match status" value="1"/>
</dbReference>
<keyword evidence="5" id="KW-0732">Signal</keyword>
<dbReference type="SUPFAM" id="SSF50494">
    <property type="entry name" value="Trypsin-like serine proteases"/>
    <property type="match status" value="1"/>
</dbReference>
<dbReference type="FunFam" id="2.40.10.10:FF:000047">
    <property type="entry name" value="Trypsin eta"/>
    <property type="match status" value="1"/>
</dbReference>
<evidence type="ECO:0000313" key="8">
    <source>
        <dbReference type="Proteomes" id="UP000678499"/>
    </source>
</evidence>
<dbReference type="InterPro" id="IPR018114">
    <property type="entry name" value="TRYPSIN_HIS"/>
</dbReference>
<keyword evidence="4" id="KW-0720">Serine protease</keyword>
<dbReference type="SMART" id="SM00020">
    <property type="entry name" value="Tryp_SPc"/>
    <property type="match status" value="1"/>
</dbReference>
<protein>
    <recommendedName>
        <fullName evidence="6">Peptidase S1 domain-containing protein</fullName>
    </recommendedName>
</protein>
<dbReference type="InterPro" id="IPR043504">
    <property type="entry name" value="Peptidase_S1_PA_chymotrypsin"/>
</dbReference>
<feature type="chain" id="PRO_5036403251" description="Peptidase S1 domain-containing protein" evidence="5">
    <location>
        <begin position="17"/>
        <end position="262"/>
    </location>
</feature>
<dbReference type="GO" id="GO:0016485">
    <property type="term" value="P:protein processing"/>
    <property type="evidence" value="ECO:0007669"/>
    <property type="project" value="UniProtKB-ARBA"/>
</dbReference>
<dbReference type="OrthoDB" id="10059102at2759"/>
<name>A0A7R9GCJ1_9CRUS</name>
<dbReference type="InterPro" id="IPR033116">
    <property type="entry name" value="TRYPSIN_SER"/>
</dbReference>
<dbReference type="InterPro" id="IPR001314">
    <property type="entry name" value="Peptidase_S1A"/>
</dbReference>
<organism evidence="7">
    <name type="scientific">Notodromas monacha</name>
    <dbReference type="NCBI Taxonomy" id="399045"/>
    <lineage>
        <taxon>Eukaryota</taxon>
        <taxon>Metazoa</taxon>
        <taxon>Ecdysozoa</taxon>
        <taxon>Arthropoda</taxon>
        <taxon>Crustacea</taxon>
        <taxon>Oligostraca</taxon>
        <taxon>Ostracoda</taxon>
        <taxon>Podocopa</taxon>
        <taxon>Podocopida</taxon>
        <taxon>Cypridocopina</taxon>
        <taxon>Cypridoidea</taxon>
        <taxon>Cyprididae</taxon>
        <taxon>Notodromas</taxon>
    </lineage>
</organism>
<keyword evidence="2" id="KW-0964">Secreted</keyword>
<dbReference type="Pfam" id="PF00089">
    <property type="entry name" value="Trypsin"/>
    <property type="match status" value="1"/>
</dbReference>
<feature type="signal peptide" evidence="5">
    <location>
        <begin position="1"/>
        <end position="16"/>
    </location>
</feature>
<comment type="subcellular location">
    <subcellularLocation>
        <location evidence="1">Secreted</location>
    </subcellularLocation>
</comment>
<dbReference type="PROSITE" id="PS50240">
    <property type="entry name" value="TRYPSIN_DOM"/>
    <property type="match status" value="1"/>
</dbReference>
<dbReference type="PROSITE" id="PS00135">
    <property type="entry name" value="TRYPSIN_SER"/>
    <property type="match status" value="1"/>
</dbReference>
<feature type="domain" description="Peptidase S1" evidence="6">
    <location>
        <begin position="32"/>
        <end position="262"/>
    </location>
</feature>
<evidence type="ECO:0000256" key="2">
    <source>
        <dbReference type="ARBA" id="ARBA00022525"/>
    </source>
</evidence>
<dbReference type="GO" id="GO:0004252">
    <property type="term" value="F:serine-type endopeptidase activity"/>
    <property type="evidence" value="ECO:0007669"/>
    <property type="project" value="InterPro"/>
</dbReference>
<accession>A0A7R9GCJ1</accession>
<gene>
    <name evidence="7" type="ORF">NMOB1V02_LOCUS3539</name>
</gene>
<keyword evidence="8" id="KW-1185">Reference proteome</keyword>
<dbReference type="PRINTS" id="PR00722">
    <property type="entry name" value="CHYMOTRYPSIN"/>
</dbReference>
<dbReference type="PANTHER" id="PTHR24252">
    <property type="entry name" value="ACROSIN-RELATED"/>
    <property type="match status" value="1"/>
</dbReference>
<evidence type="ECO:0000313" key="7">
    <source>
        <dbReference type="EMBL" id="CAD7275750.1"/>
    </source>
</evidence>
<reference evidence="7" key="1">
    <citation type="submission" date="2020-11" db="EMBL/GenBank/DDBJ databases">
        <authorList>
            <person name="Tran Van P."/>
        </authorList>
    </citation>
    <scope>NUCLEOTIDE SEQUENCE</scope>
</reference>